<dbReference type="HOGENOM" id="CLU_2559665_0_0_1"/>
<feature type="region of interest" description="Disordered" evidence="1">
    <location>
        <begin position="47"/>
        <end position="82"/>
    </location>
</feature>
<dbReference type="InParanoid" id="A0A0C2ZYJ7"/>
<reference evidence="3" key="2">
    <citation type="submission" date="2015-01" db="EMBL/GenBank/DDBJ databases">
        <title>Evolutionary Origins and Diversification of the Mycorrhizal Mutualists.</title>
        <authorList>
            <consortium name="DOE Joint Genome Institute"/>
            <consortium name="Mycorrhizal Genomics Consortium"/>
            <person name="Kohler A."/>
            <person name="Kuo A."/>
            <person name="Nagy L.G."/>
            <person name="Floudas D."/>
            <person name="Copeland A."/>
            <person name="Barry K.W."/>
            <person name="Cichocki N."/>
            <person name="Veneault-Fourrey C."/>
            <person name="LaButti K."/>
            <person name="Lindquist E.A."/>
            <person name="Lipzen A."/>
            <person name="Lundell T."/>
            <person name="Morin E."/>
            <person name="Murat C."/>
            <person name="Riley R."/>
            <person name="Ohm R."/>
            <person name="Sun H."/>
            <person name="Tunlid A."/>
            <person name="Henrissat B."/>
            <person name="Grigoriev I.V."/>
            <person name="Hibbett D.S."/>
            <person name="Martin F."/>
        </authorList>
    </citation>
    <scope>NUCLEOTIDE SEQUENCE [LARGE SCALE GENOMIC DNA]</scope>
    <source>
        <strain evidence="3">Foug A</strain>
    </source>
</reference>
<organism evidence="2 3">
    <name type="scientific">Scleroderma citrinum Foug A</name>
    <dbReference type="NCBI Taxonomy" id="1036808"/>
    <lineage>
        <taxon>Eukaryota</taxon>
        <taxon>Fungi</taxon>
        <taxon>Dikarya</taxon>
        <taxon>Basidiomycota</taxon>
        <taxon>Agaricomycotina</taxon>
        <taxon>Agaricomycetes</taxon>
        <taxon>Agaricomycetidae</taxon>
        <taxon>Boletales</taxon>
        <taxon>Sclerodermatineae</taxon>
        <taxon>Sclerodermataceae</taxon>
        <taxon>Scleroderma</taxon>
    </lineage>
</organism>
<evidence type="ECO:0000256" key="1">
    <source>
        <dbReference type="SAM" id="MobiDB-lite"/>
    </source>
</evidence>
<feature type="compositionally biased region" description="Low complexity" evidence="1">
    <location>
        <begin position="64"/>
        <end position="75"/>
    </location>
</feature>
<gene>
    <name evidence="2" type="ORF">SCLCIDRAFT_1219365</name>
</gene>
<keyword evidence="3" id="KW-1185">Reference proteome</keyword>
<dbReference type="Proteomes" id="UP000053989">
    <property type="component" value="Unassembled WGS sequence"/>
</dbReference>
<proteinExistence type="predicted"/>
<evidence type="ECO:0000313" key="3">
    <source>
        <dbReference type="Proteomes" id="UP000053989"/>
    </source>
</evidence>
<protein>
    <submittedName>
        <fullName evidence="2">Uncharacterized protein</fullName>
    </submittedName>
</protein>
<dbReference type="EMBL" id="KN822099">
    <property type="protein sequence ID" value="KIM57527.1"/>
    <property type="molecule type" value="Genomic_DNA"/>
</dbReference>
<name>A0A0C2ZYJ7_9AGAM</name>
<sequence>MCNRVLEDNTKRGKHGTESMTMVLEPVYTSLAPTYCTLRCVLPDTVTTDGMRVKSTGSQCTVGSPSRSNSSPKASIGNKRKP</sequence>
<dbReference type="AlphaFoldDB" id="A0A0C2ZYJ7"/>
<accession>A0A0C2ZYJ7</accession>
<reference evidence="2 3" key="1">
    <citation type="submission" date="2014-04" db="EMBL/GenBank/DDBJ databases">
        <authorList>
            <consortium name="DOE Joint Genome Institute"/>
            <person name="Kuo A."/>
            <person name="Kohler A."/>
            <person name="Nagy L.G."/>
            <person name="Floudas D."/>
            <person name="Copeland A."/>
            <person name="Barry K.W."/>
            <person name="Cichocki N."/>
            <person name="Veneault-Fourrey C."/>
            <person name="LaButti K."/>
            <person name="Lindquist E.A."/>
            <person name="Lipzen A."/>
            <person name="Lundell T."/>
            <person name="Morin E."/>
            <person name="Murat C."/>
            <person name="Sun H."/>
            <person name="Tunlid A."/>
            <person name="Henrissat B."/>
            <person name="Grigoriev I.V."/>
            <person name="Hibbett D.S."/>
            <person name="Martin F."/>
            <person name="Nordberg H.P."/>
            <person name="Cantor M.N."/>
            <person name="Hua S.X."/>
        </authorList>
    </citation>
    <scope>NUCLEOTIDE SEQUENCE [LARGE SCALE GENOMIC DNA]</scope>
    <source>
        <strain evidence="2 3">Foug A</strain>
    </source>
</reference>
<evidence type="ECO:0000313" key="2">
    <source>
        <dbReference type="EMBL" id="KIM57527.1"/>
    </source>
</evidence>